<dbReference type="KEGG" id="lfa:LFA_0442"/>
<gene>
    <name evidence="1" type="ORF">LFA_0442</name>
</gene>
<reference evidence="2" key="1">
    <citation type="submission" date="2014-09" db="EMBL/GenBank/DDBJ databases">
        <authorList>
            <person name="Gomez-Valero L."/>
        </authorList>
    </citation>
    <scope>NUCLEOTIDE SEQUENCE [LARGE SCALE GENOMIC DNA]</scope>
    <source>
        <strain evidence="2">ATCC700992</strain>
    </source>
</reference>
<protein>
    <submittedName>
        <fullName evidence="1">Uncharacterized protein</fullName>
    </submittedName>
</protein>
<sequence length="52" mass="6071">MATRRLHSMGYEVLQHLNRLKTMLKQFSATDERLFKSLDPLVTLSFMVCLVT</sequence>
<organism evidence="1 2">
    <name type="scientific">Legionella fallonii LLAP-10</name>
    <dbReference type="NCBI Taxonomy" id="1212491"/>
    <lineage>
        <taxon>Bacteria</taxon>
        <taxon>Pseudomonadati</taxon>
        <taxon>Pseudomonadota</taxon>
        <taxon>Gammaproteobacteria</taxon>
        <taxon>Legionellales</taxon>
        <taxon>Legionellaceae</taxon>
        <taxon>Legionella</taxon>
    </lineage>
</organism>
<dbReference type="EMBL" id="LN614827">
    <property type="protein sequence ID" value="CEG55906.1"/>
    <property type="molecule type" value="Genomic_DNA"/>
</dbReference>
<evidence type="ECO:0000313" key="2">
    <source>
        <dbReference type="Proteomes" id="UP000032430"/>
    </source>
</evidence>
<accession>A0A098G1P7</accession>
<dbReference type="Proteomes" id="UP000032430">
    <property type="component" value="Chromosome I"/>
</dbReference>
<keyword evidence="2" id="KW-1185">Reference proteome</keyword>
<name>A0A098G1P7_9GAMM</name>
<dbReference type="HOGENOM" id="CLU_3081291_0_0_6"/>
<proteinExistence type="predicted"/>
<evidence type="ECO:0000313" key="1">
    <source>
        <dbReference type="EMBL" id="CEG55906.1"/>
    </source>
</evidence>
<dbReference type="AlphaFoldDB" id="A0A098G1P7"/>